<dbReference type="InterPro" id="IPR017853">
    <property type="entry name" value="GH"/>
</dbReference>
<evidence type="ECO:0000256" key="8">
    <source>
        <dbReference type="SAM" id="MobiDB-lite"/>
    </source>
</evidence>
<dbReference type="OrthoDB" id="9805821at2"/>
<comment type="catalytic activity">
    <reaction evidence="1">
        <text>Hydrolysis of terminal, non-reducing beta-D-glucosyl residues with release of beta-D-glucose.</text>
        <dbReference type="EC" id="3.2.1.21"/>
    </reaction>
</comment>
<dbReference type="PRINTS" id="PR00133">
    <property type="entry name" value="GLHYDRLASE3"/>
</dbReference>
<keyword evidence="5 7" id="KW-0378">Hydrolase</keyword>
<dbReference type="InterPro" id="IPR019800">
    <property type="entry name" value="Glyco_hydro_3_AS"/>
</dbReference>
<evidence type="ECO:0000256" key="1">
    <source>
        <dbReference type="ARBA" id="ARBA00000448"/>
    </source>
</evidence>
<dbReference type="AlphaFoldDB" id="A0A5D0CN98"/>
<evidence type="ECO:0000256" key="3">
    <source>
        <dbReference type="ARBA" id="ARBA00012744"/>
    </source>
</evidence>
<dbReference type="PANTHER" id="PTHR30620">
    <property type="entry name" value="PERIPLASMIC BETA-GLUCOSIDASE-RELATED"/>
    <property type="match status" value="1"/>
</dbReference>
<evidence type="ECO:0000256" key="4">
    <source>
        <dbReference type="ARBA" id="ARBA00022729"/>
    </source>
</evidence>
<dbReference type="Gene3D" id="3.40.50.1700">
    <property type="entry name" value="Glycoside hydrolase family 3 C-terminal domain"/>
    <property type="match status" value="1"/>
</dbReference>
<dbReference type="InterPro" id="IPR002772">
    <property type="entry name" value="Glyco_hydro_3_C"/>
</dbReference>
<feature type="region of interest" description="Disordered" evidence="8">
    <location>
        <begin position="730"/>
        <end position="750"/>
    </location>
</feature>
<dbReference type="GO" id="GO:0009251">
    <property type="term" value="P:glucan catabolic process"/>
    <property type="evidence" value="ECO:0007669"/>
    <property type="project" value="TreeGrafter"/>
</dbReference>
<dbReference type="EC" id="3.2.1.21" evidence="3"/>
<dbReference type="Pfam" id="PF00933">
    <property type="entry name" value="Glyco_hydro_3"/>
    <property type="match status" value="1"/>
</dbReference>
<dbReference type="RefSeq" id="WP_148455165.1">
    <property type="nucleotide sequence ID" value="NZ_VSDO01000004.1"/>
</dbReference>
<dbReference type="EMBL" id="VSDO01000004">
    <property type="protein sequence ID" value="TYA11386.1"/>
    <property type="molecule type" value="Genomic_DNA"/>
</dbReference>
<keyword evidence="11" id="KW-1185">Reference proteome</keyword>
<evidence type="ECO:0000256" key="2">
    <source>
        <dbReference type="ARBA" id="ARBA00005336"/>
    </source>
</evidence>
<dbReference type="SUPFAM" id="SSF51445">
    <property type="entry name" value="(Trans)glycosidases"/>
    <property type="match status" value="1"/>
</dbReference>
<dbReference type="InterPro" id="IPR026891">
    <property type="entry name" value="Fn3-like"/>
</dbReference>
<gene>
    <name evidence="10" type="ORF">FRY98_19745</name>
</gene>
<evidence type="ECO:0000259" key="9">
    <source>
        <dbReference type="SMART" id="SM01217"/>
    </source>
</evidence>
<dbReference type="InterPro" id="IPR036962">
    <property type="entry name" value="Glyco_hydro_3_N_sf"/>
</dbReference>
<evidence type="ECO:0000256" key="6">
    <source>
        <dbReference type="ARBA" id="ARBA00023295"/>
    </source>
</evidence>
<evidence type="ECO:0000313" key="11">
    <source>
        <dbReference type="Proteomes" id="UP000325218"/>
    </source>
</evidence>
<dbReference type="PANTHER" id="PTHR30620:SF16">
    <property type="entry name" value="LYSOSOMAL BETA GLUCOSIDASE"/>
    <property type="match status" value="1"/>
</dbReference>
<protein>
    <recommendedName>
        <fullName evidence="3">beta-glucosidase</fullName>
        <ecNumber evidence="3">3.2.1.21</ecNumber>
    </recommendedName>
</protein>
<evidence type="ECO:0000313" key="10">
    <source>
        <dbReference type="EMBL" id="TYA11386.1"/>
    </source>
</evidence>
<accession>A0A5D0CN98</accession>
<dbReference type="InterPro" id="IPR036881">
    <property type="entry name" value="Glyco_hydro_3_C_sf"/>
</dbReference>
<reference evidence="10 11" key="1">
    <citation type="submission" date="2019-08" db="EMBL/GenBank/DDBJ databases">
        <title>Genome sequencing of Paenibacillus faecis DSM 23593(T).</title>
        <authorList>
            <person name="Kook J.-K."/>
            <person name="Park S.-N."/>
            <person name="Lim Y.K."/>
        </authorList>
    </citation>
    <scope>NUCLEOTIDE SEQUENCE [LARGE SCALE GENOMIC DNA]</scope>
    <source>
        <strain evidence="10 11">DSM 23593</strain>
    </source>
</reference>
<organism evidence="10 11">
    <name type="scientific">Paenibacillus faecis</name>
    <dbReference type="NCBI Taxonomy" id="862114"/>
    <lineage>
        <taxon>Bacteria</taxon>
        <taxon>Bacillati</taxon>
        <taxon>Bacillota</taxon>
        <taxon>Bacilli</taxon>
        <taxon>Bacillales</taxon>
        <taxon>Paenibacillaceae</taxon>
        <taxon>Paenibacillus</taxon>
    </lineage>
</organism>
<evidence type="ECO:0000256" key="5">
    <source>
        <dbReference type="ARBA" id="ARBA00022801"/>
    </source>
</evidence>
<dbReference type="SUPFAM" id="SSF52279">
    <property type="entry name" value="Beta-D-glucan exohydrolase, C-terminal domain"/>
    <property type="match status" value="1"/>
</dbReference>
<proteinExistence type="inferred from homology"/>
<dbReference type="Pfam" id="PF01915">
    <property type="entry name" value="Glyco_hydro_3_C"/>
    <property type="match status" value="1"/>
</dbReference>
<dbReference type="Gene3D" id="2.60.40.10">
    <property type="entry name" value="Immunoglobulins"/>
    <property type="match status" value="1"/>
</dbReference>
<dbReference type="InterPro" id="IPR001764">
    <property type="entry name" value="Glyco_hydro_3_N"/>
</dbReference>
<dbReference type="Gene3D" id="3.20.20.300">
    <property type="entry name" value="Glycoside hydrolase, family 3, N-terminal domain"/>
    <property type="match status" value="1"/>
</dbReference>
<dbReference type="PROSITE" id="PS00775">
    <property type="entry name" value="GLYCOSYL_HYDROL_F3"/>
    <property type="match status" value="1"/>
</dbReference>
<dbReference type="Proteomes" id="UP000325218">
    <property type="component" value="Unassembled WGS sequence"/>
</dbReference>
<feature type="domain" description="Fibronectin type III-like" evidence="9">
    <location>
        <begin position="642"/>
        <end position="711"/>
    </location>
</feature>
<keyword evidence="4" id="KW-0732">Signal</keyword>
<evidence type="ECO:0000256" key="7">
    <source>
        <dbReference type="RuleBase" id="RU361161"/>
    </source>
</evidence>
<dbReference type="InterPro" id="IPR013783">
    <property type="entry name" value="Ig-like_fold"/>
</dbReference>
<dbReference type="Pfam" id="PF14310">
    <property type="entry name" value="Fn3-like"/>
    <property type="match status" value="1"/>
</dbReference>
<name>A0A5D0CN98_9BACL</name>
<comment type="similarity">
    <text evidence="2 7">Belongs to the glycosyl hydrolase 3 family.</text>
</comment>
<comment type="caution">
    <text evidence="10">The sequence shown here is derived from an EMBL/GenBank/DDBJ whole genome shotgun (WGS) entry which is preliminary data.</text>
</comment>
<dbReference type="SMART" id="SM01217">
    <property type="entry name" value="Fn3_like"/>
    <property type="match status" value="1"/>
</dbReference>
<dbReference type="InterPro" id="IPR051915">
    <property type="entry name" value="Cellulose_Degrad_GH3"/>
</dbReference>
<keyword evidence="6 7" id="KW-0326">Glycosidase</keyword>
<dbReference type="FunFam" id="2.60.40.10:FF:000495">
    <property type="entry name" value="Periplasmic beta-glucosidase"/>
    <property type="match status" value="1"/>
</dbReference>
<sequence>MDNQQLLTMVTQMTLEEKVAQLMQLAAPFFEGAEGEGQITGPMKSMGVTEEMVRNSGSVLGYAGAEGTIAVQKAHLKKNRLGIPLLFMADIVHGFKTIFPIPLAIGCSWDLPLAERSAEIAAREAAVSGVHVTYAPMVDLVRDARWGRVMESTGEDPYLNSELARAFVRGFQGQNLREDVQRVAACVKHFAAYGLSEGGRDYNTVDLSEWQLREYYLPAYRAALDEGCEMVMTSFNTVDGVPASGNTRLMRKLLREEWGFDGVLISDWGAVKELIPHGVAEDEAEAAYKAIQAGVDIEMMTSCYVHHLPRLVREGRVEEEIIDEAVLRILQLKERLGLFERPHRGADPEAEKEIVFCAEHRAAARELAEKSCVLLKNERGVLPLARGQRVALVGPFAQSGDILGPWSWTGSRKDAVRLDTAMKAAAAEPGDISVAEGSGIEAMTEAQWAEAARAAADVDVIVLALGESSEMSGEAGSRADITLPAAQLELLRRMKALGKPVAVVLFNGRPLDLRGVYDTADAVLEAWFPGSEGGAAIAALLYGDANPSGRLSMSFPAAVGQIPVYYNHFSTGRPLGAPDAQERYVSHYLDLPNEPLLPFGFGLSYTTFIYGKPQLSGKIMTPDRPLELSVVLTNAGPAEGEETVQLYIRDWVGDTVRPVKELKAFAKVRLAAGESSEVRFTVTEQMLRYTHQNLEFASDAGQFSVFVGPNSRDAEELRFRLEKGPVTSGIRLQGASLGNNQHEQMGSEMR</sequence>
<dbReference type="GO" id="GO:0008422">
    <property type="term" value="F:beta-glucosidase activity"/>
    <property type="evidence" value="ECO:0007669"/>
    <property type="project" value="UniProtKB-EC"/>
</dbReference>